<dbReference type="PANTHER" id="PTHR22916">
    <property type="entry name" value="GLYCOSYLTRANSFERASE"/>
    <property type="match status" value="1"/>
</dbReference>
<evidence type="ECO:0000313" key="3">
    <source>
        <dbReference type="Proteomes" id="UP000232721"/>
    </source>
</evidence>
<dbReference type="PANTHER" id="PTHR22916:SF3">
    <property type="entry name" value="UDP-GLCNAC:BETAGAL BETA-1,3-N-ACETYLGLUCOSAMINYLTRANSFERASE-LIKE PROTEIN 1"/>
    <property type="match status" value="1"/>
</dbReference>
<accession>A0ABN5F469</accession>
<feature type="domain" description="Glycosyltransferase 2-like" evidence="1">
    <location>
        <begin position="9"/>
        <end position="152"/>
    </location>
</feature>
<organism evidence="2 3">
    <name type="scientific">Polaribacter sejongensis</name>
    <dbReference type="NCBI Taxonomy" id="985043"/>
    <lineage>
        <taxon>Bacteria</taxon>
        <taxon>Pseudomonadati</taxon>
        <taxon>Bacteroidota</taxon>
        <taxon>Flavobacteriia</taxon>
        <taxon>Flavobacteriales</taxon>
        <taxon>Flavobacteriaceae</taxon>
    </lineage>
</organism>
<keyword evidence="3" id="KW-1185">Reference proteome</keyword>
<dbReference type="SUPFAM" id="SSF53448">
    <property type="entry name" value="Nucleotide-diphospho-sugar transferases"/>
    <property type="match status" value="1"/>
</dbReference>
<evidence type="ECO:0000313" key="2">
    <source>
        <dbReference type="EMBL" id="AUC22217.1"/>
    </source>
</evidence>
<proteinExistence type="predicted"/>
<dbReference type="Pfam" id="PF00535">
    <property type="entry name" value="Glycos_transf_2"/>
    <property type="match status" value="1"/>
</dbReference>
<dbReference type="RefSeq" id="WP_208891149.1">
    <property type="nucleotide sequence ID" value="NZ_CP019336.1"/>
</dbReference>
<dbReference type="Proteomes" id="UP000232721">
    <property type="component" value="Chromosome"/>
</dbReference>
<dbReference type="EMBL" id="CP019336">
    <property type="protein sequence ID" value="AUC22217.1"/>
    <property type="molecule type" value="Genomic_DNA"/>
</dbReference>
<gene>
    <name evidence="2" type="ORF">BTO15_08975</name>
</gene>
<dbReference type="InterPro" id="IPR029044">
    <property type="entry name" value="Nucleotide-diphossugar_trans"/>
</dbReference>
<feature type="non-terminal residue" evidence="2">
    <location>
        <position position="280"/>
    </location>
</feature>
<dbReference type="Gene3D" id="3.90.550.10">
    <property type="entry name" value="Spore Coat Polysaccharide Biosynthesis Protein SpsA, Chain A"/>
    <property type="match status" value="1"/>
</dbReference>
<reference evidence="2 3" key="1">
    <citation type="submission" date="2017-02" db="EMBL/GenBank/DDBJ databases">
        <title>Trade-off between light-utilization and light-protection in marine flavobacteria.</title>
        <authorList>
            <person name="Kumagai Y."/>
            <person name="Yoshizawa S."/>
            <person name="Kogure K."/>
            <person name="Iwasaki W."/>
        </authorList>
    </citation>
    <scope>NUCLEOTIDE SEQUENCE [LARGE SCALE GENOMIC DNA]</scope>
    <source>
        <strain evidence="2 3">KCTC 23670</strain>
    </source>
</reference>
<sequence length="280" mass="31861">MKNKLVSYCLFTYNQEEYIEHAIAGALSQTYTPLEIIISDDCSKDSTYKIIEETVQGYKGPHTIVLNRNSKNLGLGDHVSKILYDTAKGDYLLTCAGDDISKPNHVLEAVKVIENDAIGNMVDFSGEIIDENGVFVKKIELPYQEKFNTLEDYLNLKKIELFAPGRIVSKKMLNHFEPLTKKCPTEDTVLVLRSLLLGGFTRVNKDLVSYRKHMNNISSKGGLSKLSNLAIIAQYIKDVLFLFETNMLDEETASILLKRINLEYKIRFLSFGKRKYKLQN</sequence>
<name>A0ABN5F469_9FLAO</name>
<evidence type="ECO:0000259" key="1">
    <source>
        <dbReference type="Pfam" id="PF00535"/>
    </source>
</evidence>
<dbReference type="InterPro" id="IPR001173">
    <property type="entry name" value="Glyco_trans_2-like"/>
</dbReference>
<protein>
    <recommendedName>
        <fullName evidence="1">Glycosyltransferase 2-like domain-containing protein</fullName>
    </recommendedName>
</protein>